<dbReference type="SUPFAM" id="SSF52768">
    <property type="entry name" value="Arginase/deacetylase"/>
    <property type="match status" value="1"/>
</dbReference>
<dbReference type="RefSeq" id="WP_120043762.1">
    <property type="nucleotide sequence ID" value="NZ_QZFU01000036.1"/>
</dbReference>
<keyword evidence="2" id="KW-0378">Hydrolase</keyword>
<dbReference type="PANTHER" id="PTHR11358:SF26">
    <property type="entry name" value="GUANIDINO ACID HYDROLASE, MITOCHONDRIAL"/>
    <property type="match status" value="1"/>
</dbReference>
<organism evidence="4 5">
    <name type="scientific">Nocardia panacis</name>
    <dbReference type="NCBI Taxonomy" id="2340916"/>
    <lineage>
        <taxon>Bacteria</taxon>
        <taxon>Bacillati</taxon>
        <taxon>Actinomycetota</taxon>
        <taxon>Actinomycetes</taxon>
        <taxon>Mycobacteriales</taxon>
        <taxon>Nocardiaceae</taxon>
        <taxon>Nocardia</taxon>
    </lineage>
</organism>
<dbReference type="AlphaFoldDB" id="A0A3A4KCY8"/>
<sequence>MILGVPLDGDPRHRSGAQFGPAAVRAASACAGYAGRVRDLVIDETVSVVDGGDVDIAPGQHAQILDCIEKHLDRLHSAAILPVLIGGDHSLAVAELRSAAKQHGPLSLIRFAAHSRFEPAVIRHAIDHGLIDPDTSVQIGVRGEGMNCFGIPVLSTDEALDLGPSGVARTIASVVGDRPAAMSFGVDFVDPAFAPGTSLPEVGGPSSAFALATLRMMRPPNLKTLSLVEISPPYDHADITAHLGATILLALLGLTADSKRCRIGQFPGVN</sequence>
<dbReference type="InterPro" id="IPR006035">
    <property type="entry name" value="Ureohydrolase"/>
</dbReference>
<dbReference type="Pfam" id="PF00491">
    <property type="entry name" value="Arginase"/>
    <property type="match status" value="1"/>
</dbReference>
<accession>A0A3A4KCY8</accession>
<dbReference type="Proteomes" id="UP000266677">
    <property type="component" value="Unassembled WGS sequence"/>
</dbReference>
<evidence type="ECO:0000313" key="4">
    <source>
        <dbReference type="EMBL" id="RJO70705.1"/>
    </source>
</evidence>
<evidence type="ECO:0000256" key="1">
    <source>
        <dbReference type="ARBA" id="ARBA00022723"/>
    </source>
</evidence>
<dbReference type="Gene3D" id="3.40.800.10">
    <property type="entry name" value="Ureohydrolase domain"/>
    <property type="match status" value="1"/>
</dbReference>
<keyword evidence="1" id="KW-0479">Metal-binding</keyword>
<keyword evidence="5" id="KW-1185">Reference proteome</keyword>
<dbReference type="GO" id="GO:0033389">
    <property type="term" value="P:putrescine biosynthetic process from arginine, via agmatine"/>
    <property type="evidence" value="ECO:0007669"/>
    <property type="project" value="TreeGrafter"/>
</dbReference>
<dbReference type="GO" id="GO:0046872">
    <property type="term" value="F:metal ion binding"/>
    <property type="evidence" value="ECO:0007669"/>
    <property type="project" value="UniProtKB-KW"/>
</dbReference>
<dbReference type="InterPro" id="IPR023696">
    <property type="entry name" value="Ureohydrolase_dom_sf"/>
</dbReference>
<proteinExistence type="inferred from homology"/>
<dbReference type="PANTHER" id="PTHR11358">
    <property type="entry name" value="ARGINASE/AGMATINASE"/>
    <property type="match status" value="1"/>
</dbReference>
<evidence type="ECO:0000256" key="3">
    <source>
        <dbReference type="PROSITE-ProRule" id="PRU00742"/>
    </source>
</evidence>
<gene>
    <name evidence="4" type="ORF">D5S18_26220</name>
</gene>
<evidence type="ECO:0000313" key="5">
    <source>
        <dbReference type="Proteomes" id="UP000266677"/>
    </source>
</evidence>
<dbReference type="GO" id="GO:0008783">
    <property type="term" value="F:agmatinase activity"/>
    <property type="evidence" value="ECO:0007669"/>
    <property type="project" value="TreeGrafter"/>
</dbReference>
<dbReference type="PROSITE" id="PS51409">
    <property type="entry name" value="ARGINASE_2"/>
    <property type="match status" value="1"/>
</dbReference>
<evidence type="ECO:0000256" key="2">
    <source>
        <dbReference type="ARBA" id="ARBA00022801"/>
    </source>
</evidence>
<dbReference type="PIRSF" id="PIRSF036979">
    <property type="entry name" value="Arginase"/>
    <property type="match status" value="1"/>
</dbReference>
<comment type="similarity">
    <text evidence="3">Belongs to the arginase family.</text>
</comment>
<protein>
    <submittedName>
        <fullName evidence="4">Agmatinase</fullName>
    </submittedName>
</protein>
<reference evidence="4 5" key="1">
    <citation type="submission" date="2018-09" db="EMBL/GenBank/DDBJ databases">
        <title>YIM PH21274 draft genome.</title>
        <authorList>
            <person name="Miao C."/>
        </authorList>
    </citation>
    <scope>NUCLEOTIDE SEQUENCE [LARGE SCALE GENOMIC DNA]</scope>
    <source>
        <strain evidence="4 5">YIM PH 21724</strain>
    </source>
</reference>
<name>A0A3A4KCY8_9NOCA</name>
<dbReference type="EMBL" id="QZFU01000036">
    <property type="protein sequence ID" value="RJO70705.1"/>
    <property type="molecule type" value="Genomic_DNA"/>
</dbReference>
<comment type="caution">
    <text evidence="4">The sequence shown here is derived from an EMBL/GenBank/DDBJ whole genome shotgun (WGS) entry which is preliminary data.</text>
</comment>